<organism evidence="1 2">
    <name type="scientific">Trichoderma harzianum CBS 226.95</name>
    <dbReference type="NCBI Taxonomy" id="983964"/>
    <lineage>
        <taxon>Eukaryota</taxon>
        <taxon>Fungi</taxon>
        <taxon>Dikarya</taxon>
        <taxon>Ascomycota</taxon>
        <taxon>Pezizomycotina</taxon>
        <taxon>Sordariomycetes</taxon>
        <taxon>Hypocreomycetidae</taxon>
        <taxon>Hypocreales</taxon>
        <taxon>Hypocreaceae</taxon>
        <taxon>Trichoderma</taxon>
    </lineage>
</organism>
<gene>
    <name evidence="1" type="ORF">M431DRAFT_473719</name>
</gene>
<keyword evidence="2" id="KW-1185">Reference proteome</keyword>
<protein>
    <submittedName>
        <fullName evidence="1">Uncharacterized protein</fullName>
    </submittedName>
</protein>
<accession>A0A2T4A741</accession>
<reference evidence="1 2" key="1">
    <citation type="submission" date="2016-07" db="EMBL/GenBank/DDBJ databases">
        <title>Multiple horizontal gene transfer events from other fungi enriched the ability of initially mycotrophic Trichoderma (Ascomycota) to feed on dead plant biomass.</title>
        <authorList>
            <consortium name="DOE Joint Genome Institute"/>
            <person name="Aerts A."/>
            <person name="Atanasova L."/>
            <person name="Chenthamara K."/>
            <person name="Zhang J."/>
            <person name="Grujic M."/>
            <person name="Henrissat B."/>
            <person name="Kuo A."/>
            <person name="Salamov A."/>
            <person name="Lipzen A."/>
            <person name="Labutti K."/>
            <person name="Barry K."/>
            <person name="Miao Y."/>
            <person name="Rahimi M.J."/>
            <person name="Shen Q."/>
            <person name="Grigoriev I.V."/>
            <person name="Kubicek C.P."/>
            <person name="Druzhinina I.S."/>
        </authorList>
    </citation>
    <scope>NUCLEOTIDE SEQUENCE [LARGE SCALE GENOMIC DNA]</scope>
    <source>
        <strain evidence="1 2">CBS 226.95</strain>
    </source>
</reference>
<dbReference type="RefSeq" id="XP_024772557.1">
    <property type="nucleotide sequence ID" value="XM_024915450.1"/>
</dbReference>
<name>A0A2T4A741_TRIHA</name>
<dbReference type="AlphaFoldDB" id="A0A2T4A741"/>
<dbReference type="GeneID" id="36624019"/>
<dbReference type="Proteomes" id="UP000241690">
    <property type="component" value="Unassembled WGS sequence"/>
</dbReference>
<dbReference type="EMBL" id="KZ679683">
    <property type="protein sequence ID" value="PTB52880.1"/>
    <property type="molecule type" value="Genomic_DNA"/>
</dbReference>
<evidence type="ECO:0000313" key="1">
    <source>
        <dbReference type="EMBL" id="PTB52880.1"/>
    </source>
</evidence>
<proteinExistence type="predicted"/>
<evidence type="ECO:0000313" key="2">
    <source>
        <dbReference type="Proteomes" id="UP000241690"/>
    </source>
</evidence>
<sequence>MGSEPDRGQETPKKWATSGGGVCLVWCDGRAQYPEQSANLVPGAGPMQITHPSRVFSSPGRRNVLVNGMTMCHSTTAFGHALDRTGHASWRTVSARYGRGHAKRHWWLKSNCPRLTYDRLRITAAIMWSGRGLHGMGMGTSWFACGLRISIEGGGIGASWPDPVALIRVASQNISPAPQRVARDDCGMGHLPRQITGPQRKILGHPTLDQQ</sequence>